<feature type="repeat" description="ANK" evidence="3">
    <location>
        <begin position="855"/>
        <end position="887"/>
    </location>
</feature>
<dbReference type="GeneID" id="111108540"/>
<dbReference type="InterPro" id="IPR036770">
    <property type="entry name" value="Ankyrin_rpt-contain_sf"/>
</dbReference>
<dbReference type="PROSITE" id="PS50297">
    <property type="entry name" value="ANK_REP_REGION"/>
    <property type="match status" value="19"/>
</dbReference>
<dbReference type="SMART" id="SM00248">
    <property type="entry name" value="ANK"/>
    <property type="match status" value="21"/>
</dbReference>
<dbReference type="PANTHER" id="PTHR24198:SF165">
    <property type="entry name" value="ANKYRIN REPEAT-CONTAINING PROTEIN-RELATED"/>
    <property type="match status" value="1"/>
</dbReference>
<feature type="repeat" description="ANK" evidence="3">
    <location>
        <begin position="1251"/>
        <end position="1283"/>
    </location>
</feature>
<feature type="repeat" description="ANK" evidence="3">
    <location>
        <begin position="1317"/>
        <end position="1349"/>
    </location>
</feature>
<dbReference type="InterPro" id="IPR002110">
    <property type="entry name" value="Ankyrin_rpt"/>
</dbReference>
<dbReference type="InterPro" id="IPR049050">
    <property type="entry name" value="nSTAND3"/>
</dbReference>
<sequence length="1482" mass="164649">MTTKEERNFMTVRLALDKPCTKLLQEVLRHYVPEKNIHMLLNDPARKRNIIPVLRKLKQETTLYPRTGVFNGSYADFDLSLLYVLIRNLTGIPNHTTGWGNAPDSMDNSTAANIERIRILRNKYAHGSTSHLTNKELKKERKNIISCIHGIERKLHLNSTQFEDAAEAIFKAAKEHENLGEHLTKCQDEIRTMQKRQDEHENHLLKKTEEIQGDILNVHERLNELEKPLQKNTGKLQETEYEKSIFSQWQEDDDFFVSTKAAKNVGKMVETNNLVLVTGHSGSGKSAIIQHIALQYRGHGWIVKPVYSFKEINDAYKSENFDKGSHIFVFNDPIGKESYDEMSYNEWVHYREILFILIKKAKLLMTCRRSIVSDKRATGFFEQKLEEFGINEQKFVKVDINDNHCKLTTYEKESMFKKHLPDAKPTKKELNQICKIDMYFPLLCRLCRGESMQKINIVDVFKEPVNVLETEIKTYKTKDKEVYCGLVCLILSRNDLCLSDLKKNTALFSKTLKMCELPSYTSPSTIIDKLKPLCGFLVKENGGKYSFYHDFVMEVTTYVCGSEHPEETIDFADVSFVRKRVSVEKRISNDLFTIVLEHQHIEKLVNRLIKELIGDRFIEVILSPCLRNKHVISCVKKQLNDLSANRMLELITKPQNTKTKKMELEHIMNESLYTRLQFVSSKIELSPLFAMITFCHDELSKYCLNLLKTKENSLWNKLSALLLKILWKKAADFKKKSLFPAVCANGNKDFLRMFTDAEIVDCKNIKWNNMYPIHIISVFHNYHILDNVINEDTNVDICTTDGNAMTPLLLASGNNTEENGYKIEKKGEPTNSTPRNKTVELLIFRGAAVNVCDKKGQSPLFKASQNGYESTVKLLLVNGADINLCDKNGASPLLEACKNGHESTANLLLINGADMDLCHKDGYTPLLVACQNGHESLAKLLLVKGADINLCHKDGWTPLLVACVIGHESIAKLLLVNGADINLCSKNGNSPLTIACQNGHESTAKCLLVNGADINLCNENGTTPLLVACQNGHESTAKCLLVNGADINLCNENGTTPLLVACKNGHESTAKCLLENGADINLCNENGWTPLLVACRNGHESTANLLLVNGADINLCNKNGVTPLLVACQNGHKSTAYLLLVNGADMDLCDKVGWTPLLVACQNGHESTANLLLVNYADINLCNENGTTPLWIACQNGHESTANLLLINGADMNLCHKSGTTPLWIACQNGHESTAKLLLVNGADINLCNKDGWTPLLVACKNGHESTAKLLLVNGADINLCSKNGDSPLTIACQNGHKSTAYLLLVNGADVNLCNENGTTPLLIACRNGHESTAKCLLVNGADINLCTKKGAGPLWIACQNGHESTAKCLLVNGADMNLCNKNGTTPLLIACRNGHESTAKILLVNGADINLCDKDGWTPLLVACKNGHESTANLLLVNGADINLCNKNGVTPLLIACQNGHKSTANLLLVNGADMNLCYML</sequence>
<dbReference type="Pfam" id="PF12796">
    <property type="entry name" value="Ank_2"/>
    <property type="match status" value="4"/>
</dbReference>
<feature type="domain" description="DZIP3-like HEPN" evidence="4">
    <location>
        <begin position="38"/>
        <end position="150"/>
    </location>
</feature>
<dbReference type="OrthoDB" id="4772757at2759"/>
<feature type="repeat" description="ANK" evidence="3">
    <location>
        <begin position="1185"/>
        <end position="1217"/>
    </location>
</feature>
<feature type="repeat" description="ANK" evidence="3">
    <location>
        <begin position="1449"/>
        <end position="1481"/>
    </location>
</feature>
<dbReference type="SUPFAM" id="SSF48403">
    <property type="entry name" value="Ankyrin repeat"/>
    <property type="match status" value="2"/>
</dbReference>
<dbReference type="CDD" id="cd02019">
    <property type="entry name" value="NK"/>
    <property type="match status" value="1"/>
</dbReference>
<gene>
    <name evidence="7" type="primary">LOC111108540</name>
</gene>
<evidence type="ECO:0000313" key="6">
    <source>
        <dbReference type="Proteomes" id="UP000694844"/>
    </source>
</evidence>
<organism evidence="6 7">
    <name type="scientific">Crassostrea virginica</name>
    <name type="common">Eastern oyster</name>
    <dbReference type="NCBI Taxonomy" id="6565"/>
    <lineage>
        <taxon>Eukaryota</taxon>
        <taxon>Metazoa</taxon>
        <taxon>Spiralia</taxon>
        <taxon>Lophotrochozoa</taxon>
        <taxon>Mollusca</taxon>
        <taxon>Bivalvia</taxon>
        <taxon>Autobranchia</taxon>
        <taxon>Pteriomorphia</taxon>
        <taxon>Ostreida</taxon>
        <taxon>Ostreoidea</taxon>
        <taxon>Ostreidae</taxon>
        <taxon>Crassostrea</taxon>
    </lineage>
</organism>
<dbReference type="Pfam" id="PF18738">
    <property type="entry name" value="HEPN_DZIP3"/>
    <property type="match status" value="1"/>
</dbReference>
<dbReference type="SUPFAM" id="SSF52540">
    <property type="entry name" value="P-loop containing nucleoside triphosphate hydrolases"/>
    <property type="match status" value="1"/>
</dbReference>
<proteinExistence type="predicted"/>
<reference evidence="7" key="1">
    <citation type="submission" date="2025-08" db="UniProtKB">
        <authorList>
            <consortium name="RefSeq"/>
        </authorList>
    </citation>
    <scope>IDENTIFICATION</scope>
    <source>
        <tissue evidence="7">Whole sample</tissue>
    </source>
</reference>
<feature type="repeat" description="ANK" evidence="3">
    <location>
        <begin position="987"/>
        <end position="1019"/>
    </location>
</feature>
<dbReference type="Proteomes" id="UP000694844">
    <property type="component" value="Chromosome 8"/>
</dbReference>
<evidence type="ECO:0000313" key="7">
    <source>
        <dbReference type="RefSeq" id="XP_022300219.1"/>
    </source>
</evidence>
<dbReference type="Gene3D" id="1.25.40.20">
    <property type="entry name" value="Ankyrin repeat-containing domain"/>
    <property type="match status" value="9"/>
</dbReference>
<accession>A0A8B8BBT1</accession>
<protein>
    <submittedName>
        <fullName evidence="7">Uncharacterized protein LOC111108540 isoform X1</fullName>
    </submittedName>
</protein>
<dbReference type="Pfam" id="PF13637">
    <property type="entry name" value="Ank_4"/>
    <property type="match status" value="1"/>
</dbReference>
<feature type="repeat" description="ANK" evidence="3">
    <location>
        <begin position="1416"/>
        <end position="1448"/>
    </location>
</feature>
<evidence type="ECO:0000256" key="3">
    <source>
        <dbReference type="PROSITE-ProRule" id="PRU00023"/>
    </source>
</evidence>
<evidence type="ECO:0000256" key="1">
    <source>
        <dbReference type="ARBA" id="ARBA00022737"/>
    </source>
</evidence>
<dbReference type="KEGG" id="cvn:111108540"/>
<feature type="repeat" description="ANK" evidence="3">
    <location>
        <begin position="1152"/>
        <end position="1184"/>
    </location>
</feature>
<evidence type="ECO:0000256" key="2">
    <source>
        <dbReference type="ARBA" id="ARBA00023043"/>
    </source>
</evidence>
<feature type="repeat" description="ANK" evidence="3">
    <location>
        <begin position="1086"/>
        <end position="1118"/>
    </location>
</feature>
<feature type="repeat" description="ANK" evidence="3">
    <location>
        <begin position="1383"/>
        <end position="1415"/>
    </location>
</feature>
<feature type="repeat" description="ANK" evidence="3">
    <location>
        <begin position="1020"/>
        <end position="1052"/>
    </location>
</feature>
<dbReference type="Pfam" id="PF20720">
    <property type="entry name" value="nSTAND3"/>
    <property type="match status" value="1"/>
</dbReference>
<dbReference type="Pfam" id="PF00023">
    <property type="entry name" value="Ank"/>
    <property type="match status" value="5"/>
</dbReference>
<feature type="repeat" description="ANK" evidence="3">
    <location>
        <begin position="1284"/>
        <end position="1316"/>
    </location>
</feature>
<feature type="repeat" description="ANK" evidence="3">
    <location>
        <begin position="954"/>
        <end position="986"/>
    </location>
</feature>
<feature type="repeat" description="ANK" evidence="3">
    <location>
        <begin position="1119"/>
        <end position="1151"/>
    </location>
</feature>
<keyword evidence="1" id="KW-0677">Repeat</keyword>
<dbReference type="PANTHER" id="PTHR24198">
    <property type="entry name" value="ANKYRIN REPEAT AND PROTEIN KINASE DOMAIN-CONTAINING PROTEIN"/>
    <property type="match status" value="1"/>
</dbReference>
<name>A0A8B8BBT1_CRAVI</name>
<feature type="repeat" description="ANK" evidence="3">
    <location>
        <begin position="1053"/>
        <end position="1085"/>
    </location>
</feature>
<dbReference type="InterPro" id="IPR041249">
    <property type="entry name" value="HEPN_DZIP3"/>
</dbReference>
<dbReference type="RefSeq" id="XP_022300219.1">
    <property type="nucleotide sequence ID" value="XM_022444511.1"/>
</dbReference>
<evidence type="ECO:0000259" key="5">
    <source>
        <dbReference type="Pfam" id="PF20720"/>
    </source>
</evidence>
<feature type="repeat" description="ANK" evidence="3">
    <location>
        <begin position="921"/>
        <end position="953"/>
    </location>
</feature>
<keyword evidence="6" id="KW-1185">Reference proteome</keyword>
<dbReference type="InterPro" id="IPR027417">
    <property type="entry name" value="P-loop_NTPase"/>
</dbReference>
<feature type="repeat" description="ANK" evidence="3">
    <location>
        <begin position="1350"/>
        <end position="1382"/>
    </location>
</feature>
<feature type="repeat" description="ANK" evidence="3">
    <location>
        <begin position="1218"/>
        <end position="1250"/>
    </location>
</feature>
<feature type="domain" description="Novel STAND NTPase 3" evidence="5">
    <location>
        <begin position="256"/>
        <end position="420"/>
    </location>
</feature>
<feature type="repeat" description="ANK" evidence="3">
    <location>
        <begin position="888"/>
        <end position="920"/>
    </location>
</feature>
<keyword evidence="2 3" id="KW-0040">ANK repeat</keyword>
<evidence type="ECO:0000259" key="4">
    <source>
        <dbReference type="Pfam" id="PF18738"/>
    </source>
</evidence>
<dbReference type="PROSITE" id="PS50088">
    <property type="entry name" value="ANK_REPEAT"/>
    <property type="match status" value="19"/>
</dbReference>